<evidence type="ECO:0000256" key="6">
    <source>
        <dbReference type="RuleBase" id="RU000382"/>
    </source>
</evidence>
<evidence type="ECO:0000256" key="4">
    <source>
        <dbReference type="ARBA" id="ARBA00022898"/>
    </source>
</evidence>
<evidence type="ECO:0000256" key="3">
    <source>
        <dbReference type="ARBA" id="ARBA00022793"/>
    </source>
</evidence>
<dbReference type="PROSITE" id="PS00392">
    <property type="entry name" value="DDC_GAD_HDC_YDC"/>
    <property type="match status" value="1"/>
</dbReference>
<keyword evidence="5 6" id="KW-0456">Lyase</keyword>
<dbReference type="Proteomes" id="UP001595379">
    <property type="component" value="Unassembled WGS sequence"/>
</dbReference>
<evidence type="ECO:0000256" key="5">
    <source>
        <dbReference type="ARBA" id="ARBA00023239"/>
    </source>
</evidence>
<dbReference type="Gene3D" id="1.20.1340.10">
    <property type="entry name" value="dopa decarboxylase, N-terminal domain"/>
    <property type="match status" value="1"/>
</dbReference>
<dbReference type="Gene3D" id="3.90.1150.10">
    <property type="entry name" value="Aspartate Aminotransferase, domain 1"/>
    <property type="match status" value="1"/>
</dbReference>
<dbReference type="InterPro" id="IPR021115">
    <property type="entry name" value="Pyridoxal-P_BS"/>
</dbReference>
<comment type="cofactor">
    <cofactor evidence="1 6">
        <name>pyridoxal 5'-phosphate</name>
        <dbReference type="ChEBI" id="CHEBI:597326"/>
    </cofactor>
</comment>
<sequence length="471" mass="51349">MKPEDFRTHAHTVTDWMAEYLETIETRRVRSDVKPGDILKQLPEACPETGEAFEAIFRDFQDIILPGMTHWQHPRFFAYFNANASPPSVLAEMLTAAMAAQCMLWETSPSAAELEDRMTVWLRHLLGLPGGWMGSIQDSASTATLCAIIAGCERATGGRFSDEGLAGGPRLAVYTSSEAHSSVEKGSRIAGLGRANVRKIGVDADFAMDPQALRAAIARDREAGIVPACIVASFGATGLGSIDPLGPIAAIAREAGIHLHVDGAWAGSALILPEVRALAGGLEHADSFVFNPHKWLFTNFDCSVLYLKDPKTLARALSLTPAYLESVPMGESPNYRDLTVSLGRRFRALKLWFVLRSYGAEGLREKIRGHIAFTGKLAQMVEADPDFELVSGPRLALLGFRFLPQGVSDPAEIDRANDDLVARINDDGRTYLTKTRANGRTVIRFVIGQTHTEWRHVAEGWAVVRELAGVG</sequence>
<comment type="similarity">
    <text evidence="2 6">Belongs to the group II decarboxylase family.</text>
</comment>
<dbReference type="InterPro" id="IPR010977">
    <property type="entry name" value="Aromatic_deC"/>
</dbReference>
<dbReference type="RefSeq" id="WP_343165725.1">
    <property type="nucleotide sequence ID" value="NZ_JBHRSV010000009.1"/>
</dbReference>
<proteinExistence type="inferred from homology"/>
<dbReference type="Pfam" id="PF00282">
    <property type="entry name" value="Pyridoxal_deC"/>
    <property type="match status" value="1"/>
</dbReference>
<dbReference type="PANTHER" id="PTHR11999:SF70">
    <property type="entry name" value="MIP05841P"/>
    <property type="match status" value="1"/>
</dbReference>
<evidence type="ECO:0000256" key="1">
    <source>
        <dbReference type="ARBA" id="ARBA00001933"/>
    </source>
</evidence>
<dbReference type="EMBL" id="JBHRSV010000009">
    <property type="protein sequence ID" value="MFC2925819.1"/>
    <property type="molecule type" value="Genomic_DNA"/>
</dbReference>
<dbReference type="InterPro" id="IPR015421">
    <property type="entry name" value="PyrdxlP-dep_Trfase_major"/>
</dbReference>
<name>A0ABV6ZWS7_9PROT</name>
<dbReference type="PANTHER" id="PTHR11999">
    <property type="entry name" value="GROUP II PYRIDOXAL-5-PHOSPHATE DECARBOXYLASE"/>
    <property type="match status" value="1"/>
</dbReference>
<keyword evidence="3" id="KW-0210">Decarboxylase</keyword>
<gene>
    <name evidence="7" type="ORF">ACFOOR_06845</name>
</gene>
<comment type="caution">
    <text evidence="7">The sequence shown here is derived from an EMBL/GenBank/DDBJ whole genome shotgun (WGS) entry which is preliminary data.</text>
</comment>
<evidence type="ECO:0000256" key="2">
    <source>
        <dbReference type="ARBA" id="ARBA00009533"/>
    </source>
</evidence>
<accession>A0ABV6ZWS7</accession>
<dbReference type="InterPro" id="IPR015424">
    <property type="entry name" value="PyrdxlP-dep_Trfase"/>
</dbReference>
<protein>
    <submittedName>
        <fullName evidence="7">Pyridoxal phosphate-dependent decarboxylase family protein</fullName>
    </submittedName>
</protein>
<dbReference type="InterPro" id="IPR002129">
    <property type="entry name" value="PyrdxlP-dep_de-COase"/>
</dbReference>
<reference evidence="8" key="1">
    <citation type="journal article" date="2019" name="Int. J. Syst. Evol. Microbiol.">
        <title>The Global Catalogue of Microorganisms (GCM) 10K type strain sequencing project: providing services to taxonomists for standard genome sequencing and annotation.</title>
        <authorList>
            <consortium name="The Broad Institute Genomics Platform"/>
            <consortium name="The Broad Institute Genome Sequencing Center for Infectious Disease"/>
            <person name="Wu L."/>
            <person name="Ma J."/>
        </authorList>
    </citation>
    <scope>NUCLEOTIDE SEQUENCE [LARGE SCALE GENOMIC DNA]</scope>
    <source>
        <strain evidence="8">KCTC 52487</strain>
    </source>
</reference>
<keyword evidence="4 6" id="KW-0663">Pyridoxal phosphate</keyword>
<organism evidence="7 8">
    <name type="scientific">Hyphobacterium vulgare</name>
    <dbReference type="NCBI Taxonomy" id="1736751"/>
    <lineage>
        <taxon>Bacteria</taxon>
        <taxon>Pseudomonadati</taxon>
        <taxon>Pseudomonadota</taxon>
        <taxon>Alphaproteobacteria</taxon>
        <taxon>Maricaulales</taxon>
        <taxon>Maricaulaceae</taxon>
        <taxon>Hyphobacterium</taxon>
    </lineage>
</organism>
<dbReference type="SUPFAM" id="SSF53383">
    <property type="entry name" value="PLP-dependent transferases"/>
    <property type="match status" value="1"/>
</dbReference>
<keyword evidence="8" id="KW-1185">Reference proteome</keyword>
<evidence type="ECO:0000313" key="8">
    <source>
        <dbReference type="Proteomes" id="UP001595379"/>
    </source>
</evidence>
<dbReference type="Gene3D" id="3.40.640.10">
    <property type="entry name" value="Type I PLP-dependent aspartate aminotransferase-like (Major domain)"/>
    <property type="match status" value="1"/>
</dbReference>
<dbReference type="InterPro" id="IPR015422">
    <property type="entry name" value="PyrdxlP-dep_Trfase_small"/>
</dbReference>
<dbReference type="PRINTS" id="PR00800">
    <property type="entry name" value="YHDCRBOXLASE"/>
</dbReference>
<evidence type="ECO:0000313" key="7">
    <source>
        <dbReference type="EMBL" id="MFC2925819.1"/>
    </source>
</evidence>